<dbReference type="Proteomes" id="UP000001640">
    <property type="component" value="Chromosome 1"/>
</dbReference>
<name>G0V556_NAUCA</name>
<dbReference type="RefSeq" id="XP_003672983.1">
    <property type="nucleotide sequence ID" value="XM_003672935.1"/>
</dbReference>
<keyword evidence="7" id="KW-0676">Redox-active center</keyword>
<dbReference type="PROSITE" id="PS51352">
    <property type="entry name" value="THIOREDOXIN_2"/>
    <property type="match status" value="2"/>
</dbReference>
<dbReference type="OrthoDB" id="427280at2759"/>
<protein>
    <recommendedName>
        <fullName evidence="4">protein disulfide-isomerase</fullName>
        <ecNumber evidence="4">5.3.4.1</ecNumber>
    </recommendedName>
</protein>
<feature type="domain" description="Thioredoxin" evidence="9">
    <location>
        <begin position="25"/>
        <end position="144"/>
    </location>
</feature>
<comment type="subcellular location">
    <subcellularLocation>
        <location evidence="2">Endoplasmic reticulum lumen</location>
    </subcellularLocation>
</comment>
<dbReference type="HOGENOM" id="CLU_025879_5_0_1"/>
<dbReference type="EC" id="5.3.4.1" evidence="4"/>
<proteinExistence type="inferred from homology"/>
<evidence type="ECO:0000313" key="10">
    <source>
        <dbReference type="EMBL" id="CCC66592.1"/>
    </source>
</evidence>
<comment type="catalytic activity">
    <reaction evidence="1">
        <text>Catalyzes the rearrangement of -S-S- bonds in proteins.</text>
        <dbReference type="EC" id="5.3.4.1"/>
    </reaction>
</comment>
<dbReference type="FunFam" id="3.40.30.10:FF:000154">
    <property type="entry name" value="Protein disulfide-isomerase"/>
    <property type="match status" value="1"/>
</dbReference>
<dbReference type="EMBL" id="HE576752">
    <property type="protein sequence ID" value="CCC66592.1"/>
    <property type="molecule type" value="Genomic_DNA"/>
</dbReference>
<dbReference type="GO" id="GO:0051082">
    <property type="term" value="F:unfolded protein binding"/>
    <property type="evidence" value="ECO:0007669"/>
    <property type="project" value="EnsemblFungi"/>
</dbReference>
<feature type="domain" description="Thioredoxin" evidence="9">
    <location>
        <begin position="394"/>
        <end position="518"/>
    </location>
</feature>
<organism evidence="10 11">
    <name type="scientific">Naumovozyma castellii</name>
    <name type="common">Yeast</name>
    <name type="synonym">Saccharomyces castellii</name>
    <dbReference type="NCBI Taxonomy" id="27288"/>
    <lineage>
        <taxon>Eukaryota</taxon>
        <taxon>Fungi</taxon>
        <taxon>Dikarya</taxon>
        <taxon>Ascomycota</taxon>
        <taxon>Saccharomycotina</taxon>
        <taxon>Saccharomycetes</taxon>
        <taxon>Saccharomycetales</taxon>
        <taxon>Saccharomycetaceae</taxon>
        <taxon>Naumovozyma</taxon>
    </lineage>
</organism>
<dbReference type="InterPro" id="IPR013766">
    <property type="entry name" value="Thioredoxin_domain"/>
</dbReference>
<evidence type="ECO:0000256" key="2">
    <source>
        <dbReference type="ARBA" id="ARBA00004319"/>
    </source>
</evidence>
<evidence type="ECO:0000256" key="7">
    <source>
        <dbReference type="ARBA" id="ARBA00023284"/>
    </source>
</evidence>
<dbReference type="eggNOG" id="KOG0190">
    <property type="taxonomic scope" value="Eukaryota"/>
</dbReference>
<evidence type="ECO:0000259" key="9">
    <source>
        <dbReference type="PROSITE" id="PS51352"/>
    </source>
</evidence>
<dbReference type="Pfam" id="PF13848">
    <property type="entry name" value="Thioredoxin_6"/>
    <property type="match status" value="1"/>
</dbReference>
<evidence type="ECO:0000256" key="8">
    <source>
        <dbReference type="SAM" id="SignalP"/>
    </source>
</evidence>
<dbReference type="CDD" id="cd02982">
    <property type="entry name" value="PDI_b'_family"/>
    <property type="match status" value="1"/>
</dbReference>
<comment type="similarity">
    <text evidence="3">Belongs to the protein disulfide isomerase family.</text>
</comment>
<dbReference type="KEGG" id="ncs:NCAS_0A00320"/>
<dbReference type="SUPFAM" id="SSF52833">
    <property type="entry name" value="Thioredoxin-like"/>
    <property type="match status" value="4"/>
</dbReference>
<dbReference type="Pfam" id="PF00085">
    <property type="entry name" value="Thioredoxin"/>
    <property type="match status" value="2"/>
</dbReference>
<dbReference type="Gene3D" id="3.40.30.10">
    <property type="entry name" value="Glutaredoxin"/>
    <property type="match status" value="4"/>
</dbReference>
<dbReference type="InterPro" id="IPR036249">
    <property type="entry name" value="Thioredoxin-like_sf"/>
</dbReference>
<dbReference type="GO" id="GO:0005788">
    <property type="term" value="C:endoplasmic reticulum lumen"/>
    <property type="evidence" value="ECO:0007669"/>
    <property type="project" value="UniProtKB-SubCell"/>
</dbReference>
<keyword evidence="5" id="KW-0256">Endoplasmic reticulum</keyword>
<dbReference type="GO" id="GO:0019153">
    <property type="term" value="F:protein-disulfide reductase (glutathione) activity"/>
    <property type="evidence" value="ECO:0007669"/>
    <property type="project" value="EnsemblFungi"/>
</dbReference>
<evidence type="ECO:0000313" key="11">
    <source>
        <dbReference type="Proteomes" id="UP000001640"/>
    </source>
</evidence>
<reference key="2">
    <citation type="submission" date="2011-08" db="EMBL/GenBank/DDBJ databases">
        <title>Genome sequence of Naumovozyma castellii.</title>
        <authorList>
            <person name="Gordon J.L."/>
            <person name="Armisen D."/>
            <person name="Proux-Wera E."/>
            <person name="OhEigeartaigh S.S."/>
            <person name="Byrne K.P."/>
            <person name="Wolfe K.H."/>
        </authorList>
    </citation>
    <scope>NUCLEOTIDE SEQUENCE</scope>
    <source>
        <strain>Type strain:CBS 4309</strain>
    </source>
</reference>
<dbReference type="InParanoid" id="G0V556"/>
<evidence type="ECO:0000256" key="4">
    <source>
        <dbReference type="ARBA" id="ARBA00012723"/>
    </source>
</evidence>
<feature type="signal peptide" evidence="8">
    <location>
        <begin position="1"/>
        <end position="24"/>
    </location>
</feature>
<keyword evidence="6" id="KW-0413">Isomerase</keyword>
<gene>
    <name evidence="10" type="primary">NCAS0A00320</name>
    <name evidence="10" type="ordered locus">NCAS_0A00320</name>
</gene>
<keyword evidence="8" id="KW-0732">Signal</keyword>
<dbReference type="CDD" id="cd02995">
    <property type="entry name" value="PDI_a_PDI_a'_C"/>
    <property type="match status" value="1"/>
</dbReference>
<evidence type="ECO:0000256" key="1">
    <source>
        <dbReference type="ARBA" id="ARBA00001182"/>
    </source>
</evidence>
<dbReference type="STRING" id="1064592.G0V556"/>
<dbReference type="OMA" id="REDYVWS"/>
<evidence type="ECO:0000256" key="6">
    <source>
        <dbReference type="ARBA" id="ARBA00023235"/>
    </source>
</evidence>
<reference evidence="11" key="1">
    <citation type="journal article" date="2011" name="Proc. Natl. Acad. Sci. U.S.A.">
        <title>Evolutionary erosion of yeast sex chromosomes by mating-type switching accidents.</title>
        <authorList>
            <person name="Gordon J.L."/>
            <person name="Armisen D."/>
            <person name="Proux-Wera E."/>
            <person name="Oheigeartaigh S.S."/>
            <person name="Byrne K.P."/>
            <person name="Wolfe K.H."/>
        </authorList>
    </citation>
    <scope>NUCLEOTIDE SEQUENCE [LARGE SCALE GENOMIC DNA]</scope>
    <source>
        <strain evidence="11">ATCC 76901 / BCRC 22586 / CBS 4309 / NBRC 1992 / NRRL Y-12630</strain>
    </source>
</reference>
<dbReference type="GO" id="GO:0003756">
    <property type="term" value="F:protein disulfide isomerase activity"/>
    <property type="evidence" value="ECO:0007669"/>
    <property type="project" value="UniProtKB-EC"/>
</dbReference>
<accession>G0V556</accession>
<feature type="chain" id="PRO_5003410904" description="protein disulfide-isomerase" evidence="8">
    <location>
        <begin position="25"/>
        <end position="548"/>
    </location>
</feature>
<dbReference type="PANTHER" id="PTHR18929:SF132">
    <property type="entry name" value="PROTEIN DISULFIDE-ISOMERASE A3"/>
    <property type="match status" value="1"/>
</dbReference>
<dbReference type="GeneID" id="96900081"/>
<dbReference type="GO" id="GO:0034976">
    <property type="term" value="P:response to endoplasmic reticulum stress"/>
    <property type="evidence" value="ECO:0007669"/>
    <property type="project" value="TreeGrafter"/>
</dbReference>
<dbReference type="PANTHER" id="PTHR18929">
    <property type="entry name" value="PROTEIN DISULFIDE ISOMERASE"/>
    <property type="match status" value="1"/>
</dbReference>
<keyword evidence="11" id="KW-1185">Reference proteome</keyword>
<dbReference type="AlphaFoldDB" id="G0V556"/>
<evidence type="ECO:0000256" key="5">
    <source>
        <dbReference type="ARBA" id="ARBA00022824"/>
    </source>
</evidence>
<dbReference type="CDD" id="cd02961">
    <property type="entry name" value="PDI_a_family"/>
    <property type="match status" value="1"/>
</dbReference>
<dbReference type="GO" id="GO:0006457">
    <property type="term" value="P:protein folding"/>
    <property type="evidence" value="ECO:0007669"/>
    <property type="project" value="EnsemblFungi"/>
</dbReference>
<evidence type="ECO:0000256" key="3">
    <source>
        <dbReference type="ARBA" id="ARBA00006347"/>
    </source>
</evidence>
<sequence>MFLSKKAVFAAAATLLSTVANTQGQFPSAVAPEDSAVIKLTGENFAAFIAGHNLVLAEFYVPWDYHSKLLIQEFVATANELQQHDISLVQIDCEADELLCSQLEINYYPTLKIFKNQKIVKAPTYTGTKSAETLVPFMIAQAVSPINVVDNEEDFEKYLTQDRSIPLLADFGAPGLNETFYEMATDSYDKYVFVSYPTKNSSHGLMLFPAPVQVEETSEEIARENEGLPEGQTVMKMIIPEPIPYVGDLDKIIDNKDEFIKWTKVSLLPFFQDCKIADFNKYMETKMPLAYLFYTDKNDLVKYTDFFTELGQKYRGEVNFIALDANTYSNHVKHLSLKQQYPLFAIHNVTNNMKYSLPQLSDEEYLDLKGSLELDEDKIVELIDAFVNKTAVPMQRSEPVPKSQDSNVYKLVGDTHDAIVFDKSKDVLVKYYAPWCSHSKRLAPIFEELADIYASDESTKDKLLLAEVDATANDIIHYPVEGYPTVVLFPAGEDTQPIMFKDSRTLEKLVEFVRNNGTYHIDADAIRGIEHTDTTSEGSVDITEHDEL</sequence>